<protein>
    <submittedName>
        <fullName evidence="1">Uncharacterized protein</fullName>
    </submittedName>
</protein>
<dbReference type="KEGG" id="eiv:EIN_160970"/>
<evidence type="ECO:0000313" key="2">
    <source>
        <dbReference type="Proteomes" id="UP000014680"/>
    </source>
</evidence>
<evidence type="ECO:0000313" key="1">
    <source>
        <dbReference type="EMBL" id="ELP86543.1"/>
    </source>
</evidence>
<dbReference type="RefSeq" id="XP_004185889.1">
    <property type="nucleotide sequence ID" value="XM_004185841.1"/>
</dbReference>
<name>A0A0A1TYJ4_ENTIV</name>
<organism evidence="1 2">
    <name type="scientific">Entamoeba invadens IP1</name>
    <dbReference type="NCBI Taxonomy" id="370355"/>
    <lineage>
        <taxon>Eukaryota</taxon>
        <taxon>Amoebozoa</taxon>
        <taxon>Evosea</taxon>
        <taxon>Archamoebae</taxon>
        <taxon>Mastigamoebida</taxon>
        <taxon>Entamoebidae</taxon>
        <taxon>Entamoeba</taxon>
    </lineage>
</organism>
<dbReference type="EMBL" id="KB206960">
    <property type="protein sequence ID" value="ELP86543.1"/>
    <property type="molecule type" value="Genomic_DNA"/>
</dbReference>
<keyword evidence="2" id="KW-1185">Reference proteome</keyword>
<dbReference type="Proteomes" id="UP000014680">
    <property type="component" value="Unassembled WGS sequence"/>
</dbReference>
<accession>A0A0A1TYJ4</accession>
<dbReference type="AlphaFoldDB" id="A0A0A1TYJ4"/>
<proteinExistence type="predicted"/>
<dbReference type="GeneID" id="14885524"/>
<gene>
    <name evidence="1" type="ORF">EIN_160970</name>
</gene>
<dbReference type="VEuPathDB" id="AmoebaDB:EIN_160970"/>
<sequence length="450" mass="51886">MNTRLEMVYLTNVLLYIQQETTLRYFRQVNKKAQDAIRCLKINPRSIYYSYDFLFNFFPHLNTLTGNLETLQHSLTKIQLDQITWIDCSNTLTLPEAYSLNILNKIITILVNIESLQFISQKCRNVRKVVINTDDDLTIPDVKFFRLQKFIVKNCTDKKLELNILQFAATNPEVFIGMLNYNNDDIDIADCLNTRFKIIQHVANSEEELKINTVFTDVKKALDISPITIKKLDLNTLNPEKMYKLKYLKATPTKPPTKISLKIEDNTAKVIDFSKYTSVDNIKLLFEKSVAVSLVLPVMSNPYLHELKVLNVMSKSDNPIDFVGCNGCENLTVIHIECNIKRIVINTHKKVHLVLINTSKSRASLYFQIAPNCKYCAIKGNFDLENISFNNTGMDSLFEFNGWESLQKVKFYIGNDVKRYQARVAAKRICDILGRIINIEFCGKENTINI</sequence>
<reference evidence="1 2" key="1">
    <citation type="submission" date="2012-10" db="EMBL/GenBank/DDBJ databases">
        <authorList>
            <person name="Zafar N."/>
            <person name="Inman J."/>
            <person name="Hall N."/>
            <person name="Lorenzi H."/>
            <person name="Caler E."/>
        </authorList>
    </citation>
    <scope>NUCLEOTIDE SEQUENCE [LARGE SCALE GENOMIC DNA]</scope>
    <source>
        <strain evidence="1 2">IP1</strain>
    </source>
</reference>